<keyword evidence="9 11" id="KW-0472">Membrane</keyword>
<keyword evidence="5 11" id="KW-0812">Transmembrane</keyword>
<keyword evidence="3 11" id="KW-0813">Transport</keyword>
<feature type="transmembrane region" description="Helical" evidence="11">
    <location>
        <begin position="259"/>
        <end position="279"/>
    </location>
</feature>
<evidence type="ECO:0000256" key="11">
    <source>
        <dbReference type="HAMAP-Rule" id="MF_01393"/>
    </source>
</evidence>
<evidence type="ECO:0000256" key="1">
    <source>
        <dbReference type="ARBA" id="ARBA00004141"/>
    </source>
</evidence>
<evidence type="ECO:0000256" key="4">
    <source>
        <dbReference type="ARBA" id="ARBA00022547"/>
    </source>
</evidence>
<dbReference type="InterPro" id="IPR035908">
    <property type="entry name" value="F0_ATP_A_sf"/>
</dbReference>
<dbReference type="NCBIfam" id="TIGR01131">
    <property type="entry name" value="ATP_synt_6_or_A"/>
    <property type="match status" value="1"/>
</dbReference>
<keyword evidence="6 11" id="KW-0375">Hydrogen ion transport</keyword>
<dbReference type="GO" id="GO:0005886">
    <property type="term" value="C:plasma membrane"/>
    <property type="evidence" value="ECO:0007669"/>
    <property type="project" value="UniProtKB-SubCell"/>
</dbReference>
<comment type="function">
    <text evidence="11 12">Key component of the proton channel; it plays a direct role in the translocation of protons across the membrane.</text>
</comment>
<proteinExistence type="inferred from homology"/>
<name>A0A518E364_9BACT</name>
<feature type="transmembrane region" description="Helical" evidence="11">
    <location>
        <begin position="153"/>
        <end position="173"/>
    </location>
</feature>
<keyword evidence="4 11" id="KW-0138">CF(0)</keyword>
<protein>
    <recommendedName>
        <fullName evidence="11 12">ATP synthase subunit a</fullName>
    </recommendedName>
    <alternativeName>
        <fullName evidence="11">ATP synthase F0 sector subunit a</fullName>
    </alternativeName>
    <alternativeName>
        <fullName evidence="11">F-ATPase subunit 6</fullName>
    </alternativeName>
</protein>
<dbReference type="GO" id="GO:0045259">
    <property type="term" value="C:proton-transporting ATP synthase complex"/>
    <property type="evidence" value="ECO:0007669"/>
    <property type="project" value="UniProtKB-KW"/>
</dbReference>
<evidence type="ECO:0000256" key="8">
    <source>
        <dbReference type="ARBA" id="ARBA00023065"/>
    </source>
</evidence>
<evidence type="ECO:0000256" key="6">
    <source>
        <dbReference type="ARBA" id="ARBA00022781"/>
    </source>
</evidence>
<keyword evidence="11" id="KW-1003">Cell membrane</keyword>
<evidence type="ECO:0000313" key="14">
    <source>
        <dbReference type="Proteomes" id="UP000317648"/>
    </source>
</evidence>
<feature type="transmembrane region" description="Helical" evidence="11">
    <location>
        <begin position="179"/>
        <end position="199"/>
    </location>
</feature>
<dbReference type="Pfam" id="PF00119">
    <property type="entry name" value="ATP-synt_A"/>
    <property type="match status" value="1"/>
</dbReference>
<dbReference type="EMBL" id="CP036433">
    <property type="protein sequence ID" value="QDU98537.1"/>
    <property type="molecule type" value="Genomic_DNA"/>
</dbReference>
<keyword evidence="8 11" id="KW-0406">Ion transport</keyword>
<dbReference type="InterPro" id="IPR000568">
    <property type="entry name" value="ATP_synth_F0_asu"/>
</dbReference>
<reference evidence="13 14" key="1">
    <citation type="submission" date="2019-02" db="EMBL/GenBank/DDBJ databases">
        <title>Deep-cultivation of Planctomycetes and their phenomic and genomic characterization uncovers novel biology.</title>
        <authorList>
            <person name="Wiegand S."/>
            <person name="Jogler M."/>
            <person name="Boedeker C."/>
            <person name="Pinto D."/>
            <person name="Vollmers J."/>
            <person name="Rivas-Marin E."/>
            <person name="Kohn T."/>
            <person name="Peeters S.H."/>
            <person name="Heuer A."/>
            <person name="Rast P."/>
            <person name="Oberbeckmann S."/>
            <person name="Bunk B."/>
            <person name="Jeske O."/>
            <person name="Meyerdierks A."/>
            <person name="Storesund J.E."/>
            <person name="Kallscheuer N."/>
            <person name="Luecker S."/>
            <person name="Lage O.M."/>
            <person name="Pohl T."/>
            <person name="Merkel B.J."/>
            <person name="Hornburger P."/>
            <person name="Mueller R.-W."/>
            <person name="Bruemmer F."/>
            <person name="Labrenz M."/>
            <person name="Spormann A.M."/>
            <person name="Op den Camp H."/>
            <person name="Overmann J."/>
            <person name="Amann R."/>
            <person name="Jetten M.S.M."/>
            <person name="Mascher T."/>
            <person name="Medema M.H."/>
            <person name="Devos D.P."/>
            <person name="Kaster A.-K."/>
            <person name="Ovreas L."/>
            <person name="Rohde M."/>
            <person name="Galperin M.Y."/>
            <person name="Jogler C."/>
        </authorList>
    </citation>
    <scope>NUCLEOTIDE SEQUENCE [LARGE SCALE GENOMIC DNA]</scope>
    <source>
        <strain evidence="13 14">Pla85_3_4</strain>
    </source>
</reference>
<dbReference type="AlphaFoldDB" id="A0A518E364"/>
<dbReference type="SUPFAM" id="SSF81336">
    <property type="entry name" value="F1F0 ATP synthase subunit A"/>
    <property type="match status" value="1"/>
</dbReference>
<evidence type="ECO:0000256" key="9">
    <source>
        <dbReference type="ARBA" id="ARBA00023136"/>
    </source>
</evidence>
<keyword evidence="7 11" id="KW-1133">Transmembrane helix</keyword>
<evidence type="ECO:0000256" key="12">
    <source>
        <dbReference type="RuleBase" id="RU000483"/>
    </source>
</evidence>
<evidence type="ECO:0000313" key="13">
    <source>
        <dbReference type="EMBL" id="QDU98537.1"/>
    </source>
</evidence>
<dbReference type="PANTHER" id="PTHR11410:SF0">
    <property type="entry name" value="ATP SYNTHASE SUBUNIT A"/>
    <property type="match status" value="1"/>
</dbReference>
<keyword evidence="10 11" id="KW-0066">ATP synthesis</keyword>
<feature type="transmembrane region" description="Helical" evidence="11">
    <location>
        <begin position="47"/>
        <end position="66"/>
    </location>
</feature>
<dbReference type="KEGG" id="lcre:Pla8534_64060"/>
<dbReference type="Proteomes" id="UP000317648">
    <property type="component" value="Chromosome"/>
</dbReference>
<dbReference type="PANTHER" id="PTHR11410">
    <property type="entry name" value="ATP SYNTHASE SUBUNIT A"/>
    <property type="match status" value="1"/>
</dbReference>
<evidence type="ECO:0000256" key="10">
    <source>
        <dbReference type="ARBA" id="ARBA00023310"/>
    </source>
</evidence>
<comment type="subcellular location">
    <subcellularLocation>
        <location evidence="11 12">Cell membrane</location>
        <topology evidence="11 12">Multi-pass membrane protein</topology>
    </subcellularLocation>
    <subcellularLocation>
        <location evidence="1">Membrane</location>
        <topology evidence="1">Multi-pass membrane protein</topology>
    </subcellularLocation>
</comment>
<dbReference type="HAMAP" id="MF_01393">
    <property type="entry name" value="ATP_synth_a_bact"/>
    <property type="match status" value="1"/>
</dbReference>
<comment type="similarity">
    <text evidence="2 11 12">Belongs to the ATPase A chain family.</text>
</comment>
<organism evidence="13 14">
    <name type="scientific">Lignipirellula cremea</name>
    <dbReference type="NCBI Taxonomy" id="2528010"/>
    <lineage>
        <taxon>Bacteria</taxon>
        <taxon>Pseudomonadati</taxon>
        <taxon>Planctomycetota</taxon>
        <taxon>Planctomycetia</taxon>
        <taxon>Pirellulales</taxon>
        <taxon>Pirellulaceae</taxon>
        <taxon>Lignipirellula</taxon>
    </lineage>
</organism>
<keyword evidence="14" id="KW-1185">Reference proteome</keyword>
<evidence type="ECO:0000256" key="3">
    <source>
        <dbReference type="ARBA" id="ARBA00022448"/>
    </source>
</evidence>
<accession>A0A518E364</accession>
<feature type="transmembrane region" description="Helical" evidence="11">
    <location>
        <begin position="291"/>
        <end position="316"/>
    </location>
</feature>
<dbReference type="Gene3D" id="1.20.120.220">
    <property type="entry name" value="ATP synthase, F0 complex, subunit A"/>
    <property type="match status" value="1"/>
</dbReference>
<gene>
    <name evidence="13" type="primary">atpB_1</name>
    <name evidence="11" type="synonym">atpB</name>
    <name evidence="13" type="ORF">Pla8534_64060</name>
</gene>
<dbReference type="GO" id="GO:0046933">
    <property type="term" value="F:proton-transporting ATP synthase activity, rotational mechanism"/>
    <property type="evidence" value="ECO:0007669"/>
    <property type="project" value="UniProtKB-UniRule"/>
</dbReference>
<dbReference type="PRINTS" id="PR00123">
    <property type="entry name" value="ATPASEA"/>
</dbReference>
<sequence length="319" mass="35277">MFSKGTGHIQIPQLRDWENEAPLFTPTIGFAPIDQQIEPLDLKVTKFMLLEVIGALVISCAFIWLAQRMRKGGPPRGRLWNMLESILLFLRDEVVRPSIASHDDHGHEEHAHDHPHMHHEDDVAAFDREAILQTDVDAPASYQEHEADKYLPFLWTLFFFVLVCNLMGMFPWLGSPTGAFGVTGTLALITFITVIVAGVMKLGPVGYLGAQVPTMELPLVLAVFLKPMIFVIEIGGLLIKHFVLGVRLLANMFAGHLVLAVLVSFIAVAAPYTFIWGVAPASVLGAFALSLLELFVAFLQAYIFTFLAALFIGMAVHPH</sequence>
<evidence type="ECO:0000256" key="5">
    <source>
        <dbReference type="ARBA" id="ARBA00022692"/>
    </source>
</evidence>
<feature type="transmembrane region" description="Helical" evidence="11">
    <location>
        <begin position="219"/>
        <end position="239"/>
    </location>
</feature>
<evidence type="ECO:0000256" key="2">
    <source>
        <dbReference type="ARBA" id="ARBA00006810"/>
    </source>
</evidence>
<evidence type="ECO:0000256" key="7">
    <source>
        <dbReference type="ARBA" id="ARBA00022989"/>
    </source>
</evidence>
<dbReference type="CDD" id="cd00310">
    <property type="entry name" value="ATP-synt_Fo_a_6"/>
    <property type="match status" value="1"/>
</dbReference>
<dbReference type="InterPro" id="IPR045083">
    <property type="entry name" value="ATP_synth_F0_asu_bact/mt"/>
</dbReference>